<keyword evidence="4" id="KW-1185">Reference proteome</keyword>
<comment type="caution">
    <text evidence="3">The sequence shown here is derived from an EMBL/GenBank/DDBJ whole genome shotgun (WGS) entry which is preliminary data.</text>
</comment>
<dbReference type="Gene3D" id="1.10.30.50">
    <property type="match status" value="1"/>
</dbReference>
<evidence type="ECO:0000256" key="1">
    <source>
        <dbReference type="SAM" id="MobiDB-lite"/>
    </source>
</evidence>
<evidence type="ECO:0000313" key="3">
    <source>
        <dbReference type="EMBL" id="MBB4611505.1"/>
    </source>
</evidence>
<dbReference type="InterPro" id="IPR003615">
    <property type="entry name" value="HNH_nuc"/>
</dbReference>
<name>A0ABR6KEF7_9SPHN</name>
<gene>
    <name evidence="3" type="ORF">GGQ89_003753</name>
</gene>
<feature type="domain" description="HNH" evidence="2">
    <location>
        <begin position="8"/>
        <end position="53"/>
    </location>
</feature>
<proteinExistence type="predicted"/>
<dbReference type="CDD" id="cd00085">
    <property type="entry name" value="HNHc"/>
    <property type="match status" value="1"/>
</dbReference>
<sequence>MRRTNGLCERCLAAGITVAAVVVDHIKPLALGGLDVDDNTRNLCQPCHHEVTAEQFGHAAPIGAKGVGRDGRPTSAGHQWNGQPASRAPPSAPRRMPTPPGGAKVH</sequence>
<feature type="compositionally biased region" description="Pro residues" evidence="1">
    <location>
        <begin position="90"/>
        <end position="100"/>
    </location>
</feature>
<reference evidence="3 4" key="1">
    <citation type="submission" date="2020-08" db="EMBL/GenBank/DDBJ databases">
        <title>Genomic Encyclopedia of Type Strains, Phase IV (KMG-IV): sequencing the most valuable type-strain genomes for metagenomic binning, comparative biology and taxonomic classification.</title>
        <authorList>
            <person name="Goeker M."/>
        </authorList>
    </citation>
    <scope>NUCLEOTIDE SEQUENCE [LARGE SCALE GENOMIC DNA]</scope>
    <source>
        <strain evidence="3 4">DSM 14562</strain>
    </source>
</reference>
<feature type="region of interest" description="Disordered" evidence="1">
    <location>
        <begin position="61"/>
        <end position="106"/>
    </location>
</feature>
<dbReference type="InterPro" id="IPR002711">
    <property type="entry name" value="HNH"/>
</dbReference>
<accession>A0ABR6KEF7</accession>
<dbReference type="RefSeq" id="WP_240456279.1">
    <property type="nucleotide sequence ID" value="NZ_JACHNX010000031.1"/>
</dbReference>
<organism evidence="3 4">
    <name type="scientific">Sphingomonas yabuuchiae</name>
    <dbReference type="NCBI Taxonomy" id="172044"/>
    <lineage>
        <taxon>Bacteria</taxon>
        <taxon>Pseudomonadati</taxon>
        <taxon>Pseudomonadota</taxon>
        <taxon>Alphaproteobacteria</taxon>
        <taxon>Sphingomonadales</taxon>
        <taxon>Sphingomonadaceae</taxon>
        <taxon>Sphingomonas</taxon>
    </lineage>
</organism>
<dbReference type="Proteomes" id="UP000584663">
    <property type="component" value="Unassembled WGS sequence"/>
</dbReference>
<protein>
    <recommendedName>
        <fullName evidence="2">HNH domain-containing protein</fullName>
    </recommendedName>
</protein>
<dbReference type="EMBL" id="JACHNX010000031">
    <property type="protein sequence ID" value="MBB4611505.1"/>
    <property type="molecule type" value="Genomic_DNA"/>
</dbReference>
<dbReference type="Pfam" id="PF01844">
    <property type="entry name" value="HNH"/>
    <property type="match status" value="1"/>
</dbReference>
<evidence type="ECO:0000259" key="2">
    <source>
        <dbReference type="Pfam" id="PF01844"/>
    </source>
</evidence>
<evidence type="ECO:0000313" key="4">
    <source>
        <dbReference type="Proteomes" id="UP000584663"/>
    </source>
</evidence>